<dbReference type="Gene3D" id="3.30.470.20">
    <property type="entry name" value="ATP-grasp fold, B domain"/>
    <property type="match status" value="1"/>
</dbReference>
<dbReference type="GO" id="GO:0006164">
    <property type="term" value="P:purine nucleotide biosynthetic process"/>
    <property type="evidence" value="ECO:0007669"/>
    <property type="project" value="UniProtKB-KW"/>
</dbReference>
<evidence type="ECO:0000256" key="4">
    <source>
        <dbReference type="ARBA" id="ARBA00022840"/>
    </source>
</evidence>
<accession>A0A0F6YGD8</accession>
<evidence type="ECO:0000256" key="3">
    <source>
        <dbReference type="ARBA" id="ARBA00022755"/>
    </source>
</evidence>
<evidence type="ECO:0000256" key="2">
    <source>
        <dbReference type="ARBA" id="ARBA00022741"/>
    </source>
</evidence>
<name>A0A0F6YGD8_9BACT</name>
<dbReference type="KEGG" id="samy:DB32_000690"/>
<keyword evidence="2 5" id="KW-0547">Nucleotide-binding</keyword>
<dbReference type="RefSeq" id="WP_205627019.1">
    <property type="nucleotide sequence ID" value="NZ_CP011125.1"/>
</dbReference>
<dbReference type="PANTHER" id="PTHR43585">
    <property type="entry name" value="FUMIPYRROLE BIOSYNTHESIS PROTEIN C"/>
    <property type="match status" value="1"/>
</dbReference>
<evidence type="ECO:0000259" key="6">
    <source>
        <dbReference type="PROSITE" id="PS50975"/>
    </source>
</evidence>
<sequence>MPIDVVFLEPCFPANQREFVRALHAVGARVTGIGERPKEALDESLRHWLFHYEQVGNVTDVAQVEKAVRWIQQKVRVDRLEAVVEAHVMCAAQVREACGIPGTSVRTTFLCRDKPSMKEIARQHGIPTAQSLGTNDPDAVRAFAAKVGYPLIVKPRDGAGASGTMRVDSDAELESAIREYRLGRGGSAAVEEFIEGHEGFYDTITIGGRVVHEFVCHYYPNVLEAMRTRWISPQFVCTNRIDSAAAYEELRALGRKVISALDIETSATHMEWFFGPKGLKFSEIGCRPPGVRAWDLYAAANDFDIYREWAHAVVHGRPSQSLSRRFSAGIIALRPDRDGVISHYDGVEEIQRRYGEWVIDAHLPPPGTPTQPVEAGYMANAWVRMKHPDYDELRRMLDAVGQTVKVRAR</sequence>
<keyword evidence="8" id="KW-1185">Reference proteome</keyword>
<reference evidence="7 8" key="1">
    <citation type="submission" date="2015-03" db="EMBL/GenBank/DDBJ databases">
        <title>Genome assembly of Sandaracinus amylolyticus DSM 53668.</title>
        <authorList>
            <person name="Sharma G."/>
            <person name="Subramanian S."/>
        </authorList>
    </citation>
    <scope>NUCLEOTIDE SEQUENCE [LARGE SCALE GENOMIC DNA]</scope>
    <source>
        <strain evidence="7 8">DSM 53668</strain>
    </source>
</reference>
<dbReference type="AlphaFoldDB" id="A0A0F6YGD8"/>
<evidence type="ECO:0000313" key="8">
    <source>
        <dbReference type="Proteomes" id="UP000034883"/>
    </source>
</evidence>
<keyword evidence="3" id="KW-0658">Purine biosynthesis</keyword>
<dbReference type="Gene3D" id="3.40.50.20">
    <property type="match status" value="1"/>
</dbReference>
<keyword evidence="4 5" id="KW-0067">ATP-binding</keyword>
<dbReference type="Pfam" id="PF02222">
    <property type="entry name" value="ATP-grasp"/>
    <property type="match status" value="1"/>
</dbReference>
<dbReference type="GO" id="GO:0016874">
    <property type="term" value="F:ligase activity"/>
    <property type="evidence" value="ECO:0007669"/>
    <property type="project" value="UniProtKB-KW"/>
</dbReference>
<dbReference type="PANTHER" id="PTHR43585:SF2">
    <property type="entry name" value="ATP-GRASP ENZYME FSQD"/>
    <property type="match status" value="1"/>
</dbReference>
<dbReference type="Proteomes" id="UP000034883">
    <property type="component" value="Chromosome"/>
</dbReference>
<organism evidence="7 8">
    <name type="scientific">Sandaracinus amylolyticus</name>
    <dbReference type="NCBI Taxonomy" id="927083"/>
    <lineage>
        <taxon>Bacteria</taxon>
        <taxon>Pseudomonadati</taxon>
        <taxon>Myxococcota</taxon>
        <taxon>Polyangia</taxon>
        <taxon>Polyangiales</taxon>
        <taxon>Sandaracinaceae</taxon>
        <taxon>Sandaracinus</taxon>
    </lineage>
</organism>
<evidence type="ECO:0000256" key="1">
    <source>
        <dbReference type="ARBA" id="ARBA00022598"/>
    </source>
</evidence>
<dbReference type="SUPFAM" id="SSF56059">
    <property type="entry name" value="Glutathione synthetase ATP-binding domain-like"/>
    <property type="match status" value="1"/>
</dbReference>
<dbReference type="InterPro" id="IPR052032">
    <property type="entry name" value="ATP-dep_AA_Ligase"/>
</dbReference>
<proteinExistence type="predicted"/>
<dbReference type="InterPro" id="IPR011761">
    <property type="entry name" value="ATP-grasp"/>
</dbReference>
<evidence type="ECO:0000313" key="7">
    <source>
        <dbReference type="EMBL" id="AKF03541.1"/>
    </source>
</evidence>
<dbReference type="STRING" id="927083.DB32_000690"/>
<dbReference type="InterPro" id="IPR013815">
    <property type="entry name" value="ATP_grasp_subdomain_1"/>
</dbReference>
<dbReference type="Gene3D" id="3.30.1490.20">
    <property type="entry name" value="ATP-grasp fold, A domain"/>
    <property type="match status" value="1"/>
</dbReference>
<evidence type="ECO:0000256" key="5">
    <source>
        <dbReference type="PROSITE-ProRule" id="PRU00409"/>
    </source>
</evidence>
<protein>
    <submittedName>
        <fullName evidence="7">Carbamoylphosphate synthase large subunit protein</fullName>
    </submittedName>
</protein>
<dbReference type="InterPro" id="IPR003135">
    <property type="entry name" value="ATP-grasp_carboxylate-amine"/>
</dbReference>
<feature type="domain" description="ATP-grasp" evidence="6">
    <location>
        <begin position="118"/>
        <end position="314"/>
    </location>
</feature>
<gene>
    <name evidence="7" type="ORF">DB32_000690</name>
</gene>
<dbReference type="EMBL" id="CP011125">
    <property type="protein sequence ID" value="AKF03541.1"/>
    <property type="molecule type" value="Genomic_DNA"/>
</dbReference>
<keyword evidence="1" id="KW-0436">Ligase</keyword>
<dbReference type="GO" id="GO:0005524">
    <property type="term" value="F:ATP binding"/>
    <property type="evidence" value="ECO:0007669"/>
    <property type="project" value="UniProtKB-UniRule"/>
</dbReference>
<dbReference type="PROSITE" id="PS50975">
    <property type="entry name" value="ATP_GRASP"/>
    <property type="match status" value="1"/>
</dbReference>
<dbReference type="GO" id="GO:0046872">
    <property type="term" value="F:metal ion binding"/>
    <property type="evidence" value="ECO:0007669"/>
    <property type="project" value="InterPro"/>
</dbReference>